<evidence type="ECO:0000313" key="3">
    <source>
        <dbReference type="EMBL" id="GAA3542615.1"/>
    </source>
</evidence>
<keyword evidence="2" id="KW-0812">Transmembrane</keyword>
<organism evidence="3 4">
    <name type="scientific">Amycolatopsis ultiminotia</name>
    <dbReference type="NCBI Taxonomy" id="543629"/>
    <lineage>
        <taxon>Bacteria</taxon>
        <taxon>Bacillati</taxon>
        <taxon>Actinomycetota</taxon>
        <taxon>Actinomycetes</taxon>
        <taxon>Pseudonocardiales</taxon>
        <taxon>Pseudonocardiaceae</taxon>
        <taxon>Amycolatopsis</taxon>
    </lineage>
</organism>
<dbReference type="RefSeq" id="WP_344859521.1">
    <property type="nucleotide sequence ID" value="NZ_BAAAZN010000005.1"/>
</dbReference>
<feature type="compositionally biased region" description="Pro residues" evidence="1">
    <location>
        <begin position="1"/>
        <end position="10"/>
    </location>
</feature>
<sequence>MPAPPVPAPALPGSARSSRAAPLGSVSSSRALSGPFRWLLLGLLVVGVLAMHHVPTPHEMPAPPGISEHAGMPDEAARPSGHLPMPTPPTTTATAEVLDNAGAAGALVSGFAGGVHSMGHLCLAVLLGVAGLVLALVARGWSWRGRAFASGRGAGGVPAARAPPWPAGRGVLGVCCVLRI</sequence>
<evidence type="ECO:0000256" key="1">
    <source>
        <dbReference type="SAM" id="MobiDB-lite"/>
    </source>
</evidence>
<feature type="region of interest" description="Disordered" evidence="1">
    <location>
        <begin position="59"/>
        <end position="84"/>
    </location>
</feature>
<dbReference type="EMBL" id="BAAAZN010000005">
    <property type="protein sequence ID" value="GAA3542615.1"/>
    <property type="molecule type" value="Genomic_DNA"/>
</dbReference>
<gene>
    <name evidence="3" type="ORF">GCM10022222_27880</name>
</gene>
<feature type="region of interest" description="Disordered" evidence="1">
    <location>
        <begin position="1"/>
        <end position="26"/>
    </location>
</feature>
<evidence type="ECO:0000256" key="2">
    <source>
        <dbReference type="SAM" id="Phobius"/>
    </source>
</evidence>
<protein>
    <submittedName>
        <fullName evidence="3">Uncharacterized protein</fullName>
    </submittedName>
</protein>
<reference evidence="4" key="1">
    <citation type="journal article" date="2019" name="Int. J. Syst. Evol. Microbiol.">
        <title>The Global Catalogue of Microorganisms (GCM) 10K type strain sequencing project: providing services to taxonomists for standard genome sequencing and annotation.</title>
        <authorList>
            <consortium name="The Broad Institute Genomics Platform"/>
            <consortium name="The Broad Institute Genome Sequencing Center for Infectious Disease"/>
            <person name="Wu L."/>
            <person name="Ma J."/>
        </authorList>
    </citation>
    <scope>NUCLEOTIDE SEQUENCE [LARGE SCALE GENOMIC DNA]</scope>
    <source>
        <strain evidence="4">JCM 16898</strain>
    </source>
</reference>
<keyword evidence="2" id="KW-0472">Membrane</keyword>
<evidence type="ECO:0000313" key="4">
    <source>
        <dbReference type="Proteomes" id="UP001500689"/>
    </source>
</evidence>
<feature type="transmembrane region" description="Helical" evidence="2">
    <location>
        <begin position="118"/>
        <end position="138"/>
    </location>
</feature>
<keyword evidence="2" id="KW-1133">Transmembrane helix</keyword>
<keyword evidence="4" id="KW-1185">Reference proteome</keyword>
<name>A0ABP6W287_9PSEU</name>
<comment type="caution">
    <text evidence="3">The sequence shown here is derived from an EMBL/GenBank/DDBJ whole genome shotgun (WGS) entry which is preliminary data.</text>
</comment>
<accession>A0ABP6W287</accession>
<dbReference type="Proteomes" id="UP001500689">
    <property type="component" value="Unassembled WGS sequence"/>
</dbReference>
<proteinExistence type="predicted"/>